<dbReference type="EMBL" id="JAAGSC010000040">
    <property type="protein sequence ID" value="NDY95508.1"/>
    <property type="molecule type" value="Genomic_DNA"/>
</dbReference>
<feature type="region of interest" description="Disordered" evidence="1">
    <location>
        <begin position="208"/>
        <end position="230"/>
    </location>
</feature>
<keyword evidence="2" id="KW-0812">Transmembrane</keyword>
<protein>
    <submittedName>
        <fullName evidence="3">Uncharacterized protein</fullName>
    </submittedName>
</protein>
<evidence type="ECO:0000256" key="2">
    <source>
        <dbReference type="SAM" id="Phobius"/>
    </source>
</evidence>
<dbReference type="Proteomes" id="UP000484885">
    <property type="component" value="Unassembled WGS sequence"/>
</dbReference>
<keyword evidence="4" id="KW-1185">Reference proteome</keyword>
<evidence type="ECO:0000313" key="3">
    <source>
        <dbReference type="EMBL" id="NDY95508.1"/>
    </source>
</evidence>
<feature type="transmembrane region" description="Helical" evidence="2">
    <location>
        <begin position="6"/>
        <end position="29"/>
    </location>
</feature>
<keyword evidence="2" id="KW-1133">Transmembrane helix</keyword>
<reference evidence="3 4" key="1">
    <citation type="submission" date="2020-02" db="EMBL/GenBank/DDBJ databases">
        <authorList>
            <person name="Zhang X.-Y."/>
        </authorList>
    </citation>
    <scope>NUCLEOTIDE SEQUENCE [LARGE SCALE GENOMIC DNA]</scope>
    <source>
        <strain evidence="3 4">C33</strain>
    </source>
</reference>
<gene>
    <name evidence="3" type="ORF">G3I74_07205</name>
</gene>
<dbReference type="RefSeq" id="WP_164210914.1">
    <property type="nucleotide sequence ID" value="NZ_JAAGSC010000040.1"/>
</dbReference>
<feature type="compositionally biased region" description="Polar residues" evidence="1">
    <location>
        <begin position="221"/>
        <end position="230"/>
    </location>
</feature>
<name>A0A845UXT3_9GAMM</name>
<comment type="caution">
    <text evidence="3">The sequence shown here is derived from an EMBL/GenBank/DDBJ whole genome shotgun (WGS) entry which is preliminary data.</text>
</comment>
<dbReference type="AlphaFoldDB" id="A0A845UXT3"/>
<sequence length="230" mass="26204">MEFNGLSPSVITAATSVLMVVIWIAYLQLALMQFRRASRPFLIIHHAHENAPNALCMFVNMSQEPVHLECVLARIVGKEGNARRYVLDYQRLTPDDRNVQTRLRQGPIQPGGYLILGTFAEIILGRRSDADKDERQEDFNNELKKIDELSISVAVTHGPSKTHIGASRQYFLEHDGASTVIRARSIHTEQLTRWPKRRRVRSWIEGRIDPRHTGTEETSDTDQSYGNGEE</sequence>
<keyword evidence="2" id="KW-0472">Membrane</keyword>
<organism evidence="3 4">
    <name type="scientific">Wenzhouxiangella limi</name>
    <dbReference type="NCBI Taxonomy" id="2707351"/>
    <lineage>
        <taxon>Bacteria</taxon>
        <taxon>Pseudomonadati</taxon>
        <taxon>Pseudomonadota</taxon>
        <taxon>Gammaproteobacteria</taxon>
        <taxon>Chromatiales</taxon>
        <taxon>Wenzhouxiangellaceae</taxon>
        <taxon>Wenzhouxiangella</taxon>
    </lineage>
</organism>
<evidence type="ECO:0000313" key="4">
    <source>
        <dbReference type="Proteomes" id="UP000484885"/>
    </source>
</evidence>
<evidence type="ECO:0000256" key="1">
    <source>
        <dbReference type="SAM" id="MobiDB-lite"/>
    </source>
</evidence>
<accession>A0A845UXT3</accession>
<proteinExistence type="predicted"/>